<feature type="domain" description="Carrier" evidence="12">
    <location>
        <begin position="2539"/>
        <end position="2616"/>
    </location>
</feature>
<dbReference type="Pfam" id="PF00109">
    <property type="entry name" value="ketoacyl-synt"/>
    <property type="match status" value="1"/>
</dbReference>
<feature type="domain" description="PKS/mFAS DH" evidence="14">
    <location>
        <begin position="1005"/>
        <end position="1318"/>
    </location>
</feature>
<dbReference type="Gene3D" id="3.40.47.10">
    <property type="match status" value="1"/>
</dbReference>
<evidence type="ECO:0008006" key="17">
    <source>
        <dbReference type="Google" id="ProtNLM"/>
    </source>
</evidence>
<dbReference type="InterPro" id="IPR036736">
    <property type="entry name" value="ACP-like_sf"/>
</dbReference>
<dbReference type="InterPro" id="IPR042104">
    <property type="entry name" value="PKS_dehydratase_sf"/>
</dbReference>
<dbReference type="Proteomes" id="UP001152049">
    <property type="component" value="Unassembled WGS sequence"/>
</dbReference>
<dbReference type="InterPro" id="IPR014030">
    <property type="entry name" value="Ketoacyl_synth_N"/>
</dbReference>
<feature type="region of interest" description="Disordered" evidence="11">
    <location>
        <begin position="1142"/>
        <end position="1163"/>
    </location>
</feature>
<dbReference type="InterPro" id="IPR013968">
    <property type="entry name" value="PKS_KR"/>
</dbReference>
<dbReference type="InterPro" id="IPR050091">
    <property type="entry name" value="PKS_NRPS_Biosynth_Enz"/>
</dbReference>
<dbReference type="InterPro" id="IPR020843">
    <property type="entry name" value="ER"/>
</dbReference>
<dbReference type="Gene3D" id="3.40.50.150">
    <property type="entry name" value="Vaccinia Virus protein VP39"/>
    <property type="match status" value="1"/>
</dbReference>
<dbReference type="GO" id="GO:0032259">
    <property type="term" value="P:methylation"/>
    <property type="evidence" value="ECO:0007669"/>
    <property type="project" value="UniProtKB-KW"/>
</dbReference>
<dbReference type="SUPFAM" id="SSF53335">
    <property type="entry name" value="S-adenosyl-L-methionine-dependent methyltransferases"/>
    <property type="match status" value="1"/>
</dbReference>
<evidence type="ECO:0000313" key="16">
    <source>
        <dbReference type="Proteomes" id="UP001152049"/>
    </source>
</evidence>
<dbReference type="Pfam" id="PF16197">
    <property type="entry name" value="KAsynt_C_assoc"/>
    <property type="match status" value="1"/>
</dbReference>
<dbReference type="InterPro" id="IPR006162">
    <property type="entry name" value="Ppantetheine_attach_site"/>
</dbReference>
<keyword evidence="7" id="KW-0560">Oxidoreductase</keyword>
<dbReference type="FunFam" id="3.40.50.720:FF:000209">
    <property type="entry name" value="Polyketide synthase Pks12"/>
    <property type="match status" value="1"/>
</dbReference>
<dbReference type="InterPro" id="IPR014043">
    <property type="entry name" value="Acyl_transferase_dom"/>
</dbReference>
<dbReference type="GO" id="GO:0004312">
    <property type="term" value="F:fatty acid synthase activity"/>
    <property type="evidence" value="ECO:0007669"/>
    <property type="project" value="TreeGrafter"/>
</dbReference>
<dbReference type="SMART" id="SM00827">
    <property type="entry name" value="PKS_AT"/>
    <property type="match status" value="1"/>
</dbReference>
<dbReference type="SUPFAM" id="SSF52151">
    <property type="entry name" value="FabD/lysophospholipase-like"/>
    <property type="match status" value="1"/>
</dbReference>
<dbReference type="PROSITE" id="PS50075">
    <property type="entry name" value="CARRIER"/>
    <property type="match status" value="1"/>
</dbReference>
<dbReference type="SUPFAM" id="SSF47336">
    <property type="entry name" value="ACP-like"/>
    <property type="match status" value="1"/>
</dbReference>
<keyword evidence="4" id="KW-0489">Methyltransferase</keyword>
<dbReference type="SMART" id="SM00825">
    <property type="entry name" value="PKS_KS"/>
    <property type="match status" value="1"/>
</dbReference>
<dbReference type="GO" id="GO:0044550">
    <property type="term" value="P:secondary metabolite biosynthetic process"/>
    <property type="evidence" value="ECO:0007669"/>
    <property type="project" value="UniProtKB-ARBA"/>
</dbReference>
<keyword evidence="3" id="KW-0597">Phosphoprotein</keyword>
<comment type="caution">
    <text evidence="15">The sequence shown here is derived from an EMBL/GenBank/DDBJ whole genome shotgun (WGS) entry which is preliminary data.</text>
</comment>
<evidence type="ECO:0000256" key="8">
    <source>
        <dbReference type="ARBA" id="ARBA00023268"/>
    </source>
</evidence>
<evidence type="ECO:0000259" key="14">
    <source>
        <dbReference type="PROSITE" id="PS52019"/>
    </source>
</evidence>
<dbReference type="Pfam" id="PF22621">
    <property type="entry name" value="CurL-like_PKS_C"/>
    <property type="match status" value="1"/>
</dbReference>
<dbReference type="PROSITE" id="PS00012">
    <property type="entry name" value="PHOSPHOPANTETHEINE"/>
    <property type="match status" value="1"/>
</dbReference>
<dbReference type="SMART" id="SM00829">
    <property type="entry name" value="PKS_ER"/>
    <property type="match status" value="1"/>
</dbReference>
<dbReference type="PANTHER" id="PTHR43775:SF29">
    <property type="entry name" value="ASPERFURANONE POLYKETIDE SYNTHASE AFOG-RELATED"/>
    <property type="match status" value="1"/>
</dbReference>
<dbReference type="GO" id="GO:1901336">
    <property type="term" value="P:lactone biosynthetic process"/>
    <property type="evidence" value="ECO:0007669"/>
    <property type="project" value="UniProtKB-ARBA"/>
</dbReference>
<dbReference type="SUPFAM" id="SSF55048">
    <property type="entry name" value="Probable ACP-binding domain of malonyl-CoA ACP transacylase"/>
    <property type="match status" value="1"/>
</dbReference>
<reference evidence="15" key="1">
    <citation type="submission" date="2022-09" db="EMBL/GenBank/DDBJ databases">
        <title>Fusarium specimens isolated from Avocado Roots.</title>
        <authorList>
            <person name="Stajich J."/>
            <person name="Roper C."/>
            <person name="Heimlech-Rivalta G."/>
        </authorList>
    </citation>
    <scope>NUCLEOTIDE SEQUENCE</scope>
    <source>
        <strain evidence="15">CF00136</strain>
    </source>
</reference>
<dbReference type="InterPro" id="IPR049552">
    <property type="entry name" value="PKS_DH_N"/>
</dbReference>
<dbReference type="GO" id="GO:0008168">
    <property type="term" value="F:methyltransferase activity"/>
    <property type="evidence" value="ECO:0007669"/>
    <property type="project" value="UniProtKB-KW"/>
</dbReference>
<dbReference type="SUPFAM" id="SSF50129">
    <property type="entry name" value="GroES-like"/>
    <property type="match status" value="1"/>
</dbReference>
<dbReference type="InterPro" id="IPR016039">
    <property type="entry name" value="Thiolase-like"/>
</dbReference>
<evidence type="ECO:0000256" key="4">
    <source>
        <dbReference type="ARBA" id="ARBA00022603"/>
    </source>
</evidence>
<sequence length="2639" mass="288100">MAMSNETIQDRGIFNNGLNESSYPTASAADDINMMNGHASTPATTPIAIIGLSCRFPGDATNPENFWELMSESRGAWSEIPKDRFNAASFYHPEPSKIGSSNILGGHFLKEDVSLFDASFFNLSAEVAASMDPQTRLQLETVFEAAEDAGITLSQLAGSKTSVFAALWVREYHDSMMRRPESLPRYYLTGNGGAMASNRISHFFDLKGASATIDTACSSSLTALHLACQSLRTGDSTMSIVGGVNLILNPDMFIALSTLGMAGPQGRSYSFDQRAEGFGRGEGVAALLLKPLKDALRDGDPIRAVIRETALNQDGRTPTITSPSQQAQEELIRTCYKRADLNPLDTAYVETHGTGTMVGDSIEAGAIGEVLGKGRPADKPLLIGSVKSNIGHLEAASGLASIVKVVLALENGFIPPNYDFVQESQKIPFRNLGIRVAAEVQQWPTHLPRRASINSFGYGGTNSHVIMEAAEYHVPGVNGPNLNKSGINGSTINANGLEDLVADEYKANGMNLLRDGVEASSHKQTLDRFVFPISARDEAGVEVMMSRLKEFLLHEGQHSDLKSLAYTLTERRERFSWTVAPQAGSIDELVERLGSKELKPALKRAAPRLGFVFNGQGAQWFAMGRELMGAYPVFYQCLDEADSHLKSMGCEWSLKQELSRDKQSSRVNETQISIPLCVALQIALVVLLESWNIKPTAVTGHSSGEISAAFAAGALDLRSAMAASYFRGLITARDLITDRSVSGSMMAVGLGSEAVQPYLDSIKYGKVVIACVNSPSSVTLSGDATGIEELEALFKANEIFARKLVVPVAYHSHHMDRLADKYQAALEVNMKVNSTFNGVAFASPVTGSWISEPKTLGPAHWVRNMVQPVLFAQSFHCMCVGESTTDTGSQKEARNIDMVVEVGPHGALAGPIRQCLSASESLKDQGIGYGSCLTRGVDAIKTMQALAVMLSDKGYPVDLSAINFPKGAQNVSVLRLPSYSWNHSTSLWLEPRQNRDYRLRTHAVHDLLGVMVPGCNPSAPSWIHQIRLSEIPWVRDHVVDNEIVYPAAGMIAMAIEGLRQLSDEQEHIEGYFIHDIKITNAAIVPDTPQGLELRLFMGEVDDKSLRGDCRDFTIFAVPQQGDWIQCCKGLIRVHHGRARDSHASGSALTRPVDVADSESEDEEIHSDEFFEQLESDSLRYGKAFQNLDKIRRNQGRSSVTFHVGNSTSTMPRGYQSKNVIHPTTLDSVLQSAFTVITTEHSRAIGGSVPRSIQSMYVSANISTSVGHNFVSRNKLLDADSKGFEVSIVVSNVDAAPDALPVLEITNTRYQSLGNHTKSSDLQSTGNLCLRTEWVPDMSIIGTEAYKQSLRGKISDQEVHLLEDLKRASAYFIHDILQQLTQEDIDQLEWHHKVMYEWLLYQQDLASKNQIAPRSSSWARAKPGIKQRLWDQVAAASVNGEMMVRIGKNLLGILRKQITPLELMMEGKLLYRYYENMLRMNRSFDQVEQIVRTFSHVCPRPRVLEIGGGTGSATGPTLRAMSSDDGVHEPRLSHYDFTDVSSGFLEAAHNKFAPWAHLTTFRTLNIEDDPEQQGFEQESYDLVIACQVLHATKDMTHTLANVRKLLKPGGKLIMVETTQDSVDVQLVFGTVPGWWLSTEPERKYSPNMPVSMWVDILGRTGFSGVDLIVNDCEDERNYAISVIVSTALPTAAADYPSSVALVHGPITPPQKWLASLQSSIQSKTGVETSVTSLDKFVPDGTVAILLAEIEAPILDGIDAPTFSTIKRILNDSKGCLWISRGALVKPSLPERALHIGLLRTRRLEDTIKRYAALDLDSKDYAWSDSSIDHIADYFTTAFNYTTEKSDIDFEVAVRDDDLLLPRVTPDSVESMDSQPIGNVNHFNPALQPFGTSSDRALRLDIRSPGDLDSIAFVEDDTPEGHLGGDFVEVEAKVFGINSRDTISAAVKPGDSSIGFECSGIVTRVGSMGSASDNNIHVPHGLKVGDRVCGFSTGHGRLGHKVRVHCSLVAKIPDDMSFETGASIPIAFFTAYYSVIEKARLEKDEKILIHSAAGGVGQAAVMLAQSVGAEVFVTAGSQEKHDFLRDVYGIQEDHIFWSNNVSFSAGISTVTKGYGVDVVLNTLSGELLHASCEVLAPLGRLVDISRYDIQRNKRIEMKAFDNAKSFITVDIAKVTELQSRVAHRTLRKCMDMLEVKQVRPVQSLHAYPICEVVRAFQAVQEGKHVGKILVNTGAGDIVPVVPTKKAVKLPPDVSYLIAGGLGGIGRSLVRWFVAHGAKNILILSRSASSRTDSGDLIEEMEGQGCRVMVKNCDIAVAEDLSRALNESYSEIPPVKGVIQAAMVLNDSVFEHMDHKQWCDATRPKVLGTRNLHNCLGDNLDFFIMLSSLTGVVGNASQGNYAAGGSFQDAFASWRTAQGLPAVSIDLGTVNSIGYVAETEGVAARMQRAGYVPQEEEEVLRLVEAAIRTPLRQSSSRQSQVITGIGPYDDVGDIEWRKERRFANLLRASPTGARAEASGSPSNGGDRERLTDLVSKAKTLAEARDLVADGIAVKLADMFMLPVEEIDKDQGLARYGVDSLVAVELRTWLSSRIQTEISIFDMLQSASLMAVAEKAAIRSKLVIKAGLVSNGENSLDYQRGSE</sequence>
<dbReference type="Pfam" id="PF00698">
    <property type="entry name" value="Acyl_transf_1"/>
    <property type="match status" value="1"/>
</dbReference>
<feature type="active site" description="Proton donor; for dehydratase activity" evidence="10">
    <location>
        <position position="1226"/>
    </location>
</feature>
<keyword evidence="9" id="KW-0012">Acyltransferase</keyword>
<feature type="active site" description="Proton acceptor; for dehydratase activity" evidence="10">
    <location>
        <position position="1037"/>
    </location>
</feature>
<dbReference type="InterPro" id="IPR020841">
    <property type="entry name" value="PKS_Beta-ketoAc_synthase_dom"/>
</dbReference>
<evidence type="ECO:0000259" key="12">
    <source>
        <dbReference type="PROSITE" id="PS50075"/>
    </source>
</evidence>
<dbReference type="GO" id="GO:0031177">
    <property type="term" value="F:phosphopantetheine binding"/>
    <property type="evidence" value="ECO:0007669"/>
    <property type="project" value="InterPro"/>
</dbReference>
<evidence type="ECO:0000256" key="5">
    <source>
        <dbReference type="ARBA" id="ARBA00022679"/>
    </source>
</evidence>
<dbReference type="Pfam" id="PF08659">
    <property type="entry name" value="KR"/>
    <property type="match status" value="1"/>
</dbReference>
<evidence type="ECO:0000256" key="11">
    <source>
        <dbReference type="SAM" id="MobiDB-lite"/>
    </source>
</evidence>
<dbReference type="Pfam" id="PF08242">
    <property type="entry name" value="Methyltransf_12"/>
    <property type="match status" value="1"/>
</dbReference>
<dbReference type="Pfam" id="PF02801">
    <property type="entry name" value="Ketoacyl-synt_C"/>
    <property type="match status" value="1"/>
</dbReference>
<dbReference type="InterPro" id="IPR011032">
    <property type="entry name" value="GroES-like_sf"/>
</dbReference>
<dbReference type="InterPro" id="IPR049900">
    <property type="entry name" value="PKS_mFAS_DH"/>
</dbReference>
<evidence type="ECO:0000256" key="9">
    <source>
        <dbReference type="ARBA" id="ARBA00023315"/>
    </source>
</evidence>
<dbReference type="InterPro" id="IPR020807">
    <property type="entry name" value="PKS_DH"/>
</dbReference>
<dbReference type="Pfam" id="PF13602">
    <property type="entry name" value="ADH_zinc_N_2"/>
    <property type="match status" value="1"/>
</dbReference>
<feature type="region of interest" description="N-terminal hotdog fold" evidence="10">
    <location>
        <begin position="1005"/>
        <end position="1138"/>
    </location>
</feature>
<accession>A0A9W8RT85</accession>
<keyword evidence="16" id="KW-1185">Reference proteome</keyword>
<dbReference type="InterPro" id="IPR032821">
    <property type="entry name" value="PKS_assoc"/>
</dbReference>
<dbReference type="Gene3D" id="3.30.70.3290">
    <property type="match status" value="1"/>
</dbReference>
<evidence type="ECO:0000256" key="6">
    <source>
        <dbReference type="ARBA" id="ARBA00022857"/>
    </source>
</evidence>
<evidence type="ECO:0000259" key="13">
    <source>
        <dbReference type="PROSITE" id="PS52004"/>
    </source>
</evidence>
<evidence type="ECO:0000256" key="10">
    <source>
        <dbReference type="PROSITE-ProRule" id="PRU01363"/>
    </source>
</evidence>
<dbReference type="SMART" id="SM00823">
    <property type="entry name" value="PKS_PP"/>
    <property type="match status" value="1"/>
</dbReference>
<dbReference type="FunFam" id="3.40.47.10:FF:000019">
    <property type="entry name" value="Polyketide synthase type I"/>
    <property type="match status" value="1"/>
</dbReference>
<dbReference type="InterPro" id="IPR036291">
    <property type="entry name" value="NAD(P)-bd_dom_sf"/>
</dbReference>
<proteinExistence type="predicted"/>
<dbReference type="Gene3D" id="3.40.366.10">
    <property type="entry name" value="Malonyl-Coenzyme A Acyl Carrier Protein, domain 2"/>
    <property type="match status" value="1"/>
</dbReference>
<evidence type="ECO:0000313" key="15">
    <source>
        <dbReference type="EMBL" id="KAJ4253425.1"/>
    </source>
</evidence>
<dbReference type="PROSITE" id="PS52004">
    <property type="entry name" value="KS3_2"/>
    <property type="match status" value="1"/>
</dbReference>
<dbReference type="CDD" id="cd02440">
    <property type="entry name" value="AdoMet_MTases"/>
    <property type="match status" value="1"/>
</dbReference>
<dbReference type="GO" id="GO:0006633">
    <property type="term" value="P:fatty acid biosynthetic process"/>
    <property type="evidence" value="ECO:0007669"/>
    <property type="project" value="TreeGrafter"/>
</dbReference>
<dbReference type="Pfam" id="PF21089">
    <property type="entry name" value="PKS_DH_N"/>
    <property type="match status" value="1"/>
</dbReference>
<dbReference type="OrthoDB" id="329835at2759"/>
<keyword evidence="6" id="KW-0521">NADP</keyword>
<name>A0A9W8RT85_9HYPO</name>
<dbReference type="Gene3D" id="3.90.180.10">
    <property type="entry name" value="Medium-chain alcohol dehydrogenases, catalytic domain"/>
    <property type="match status" value="1"/>
</dbReference>
<dbReference type="InterPro" id="IPR001227">
    <property type="entry name" value="Ac_transferase_dom_sf"/>
</dbReference>
<dbReference type="Pfam" id="PF23297">
    <property type="entry name" value="ACP_SdgA_C"/>
    <property type="match status" value="1"/>
</dbReference>
<dbReference type="Gene3D" id="3.40.50.720">
    <property type="entry name" value="NAD(P)-binding Rossmann-like Domain"/>
    <property type="match status" value="1"/>
</dbReference>
<gene>
    <name evidence="15" type="ORF">NW762_010583</name>
</gene>
<dbReference type="CDD" id="cd05195">
    <property type="entry name" value="enoyl_red"/>
    <property type="match status" value="1"/>
</dbReference>
<evidence type="ECO:0000256" key="7">
    <source>
        <dbReference type="ARBA" id="ARBA00023002"/>
    </source>
</evidence>
<keyword evidence="2" id="KW-0596">Phosphopantetheine</keyword>
<evidence type="ECO:0000256" key="3">
    <source>
        <dbReference type="ARBA" id="ARBA00022553"/>
    </source>
</evidence>
<dbReference type="InterPro" id="IPR016035">
    <property type="entry name" value="Acyl_Trfase/lysoPLipase"/>
</dbReference>
<dbReference type="InterPro" id="IPR049551">
    <property type="entry name" value="PKS_DH_C"/>
</dbReference>
<dbReference type="PANTHER" id="PTHR43775">
    <property type="entry name" value="FATTY ACID SYNTHASE"/>
    <property type="match status" value="1"/>
</dbReference>
<evidence type="ECO:0000256" key="2">
    <source>
        <dbReference type="ARBA" id="ARBA00022450"/>
    </source>
</evidence>
<comment type="pathway">
    <text evidence="1">Secondary metabolite biosynthesis.</text>
</comment>
<dbReference type="CDD" id="cd00833">
    <property type="entry name" value="PKS"/>
    <property type="match status" value="1"/>
</dbReference>
<evidence type="ECO:0000256" key="1">
    <source>
        <dbReference type="ARBA" id="ARBA00005179"/>
    </source>
</evidence>
<keyword evidence="8" id="KW-0511">Multifunctional enzyme</keyword>
<dbReference type="InterPro" id="IPR013217">
    <property type="entry name" value="Methyltransf_12"/>
</dbReference>
<dbReference type="Gene3D" id="1.10.1200.10">
    <property type="entry name" value="ACP-like"/>
    <property type="match status" value="1"/>
</dbReference>
<keyword evidence="5" id="KW-0808">Transferase</keyword>
<dbReference type="EMBL" id="JAOQAZ010000024">
    <property type="protein sequence ID" value="KAJ4253425.1"/>
    <property type="molecule type" value="Genomic_DNA"/>
</dbReference>
<dbReference type="InterPro" id="IPR016036">
    <property type="entry name" value="Malonyl_transacylase_ACP-bd"/>
</dbReference>
<dbReference type="InterPro" id="IPR029063">
    <property type="entry name" value="SAM-dependent_MTases_sf"/>
</dbReference>
<dbReference type="PROSITE" id="PS52019">
    <property type="entry name" value="PKS_MFAS_DH"/>
    <property type="match status" value="1"/>
</dbReference>
<dbReference type="Gene3D" id="3.10.129.110">
    <property type="entry name" value="Polyketide synthase dehydratase"/>
    <property type="match status" value="1"/>
</dbReference>
<protein>
    <recommendedName>
        <fullName evidence="17">Polyketide synthase</fullName>
    </recommendedName>
</protein>
<dbReference type="SUPFAM" id="SSF51735">
    <property type="entry name" value="NAD(P)-binding Rossmann-fold domains"/>
    <property type="match status" value="2"/>
</dbReference>
<feature type="region of interest" description="C-terminal hotdog fold" evidence="10">
    <location>
        <begin position="1159"/>
        <end position="1318"/>
    </location>
</feature>
<organism evidence="15 16">
    <name type="scientific">Fusarium torreyae</name>
    <dbReference type="NCBI Taxonomy" id="1237075"/>
    <lineage>
        <taxon>Eukaryota</taxon>
        <taxon>Fungi</taxon>
        <taxon>Dikarya</taxon>
        <taxon>Ascomycota</taxon>
        <taxon>Pezizomycotina</taxon>
        <taxon>Sordariomycetes</taxon>
        <taxon>Hypocreomycetidae</taxon>
        <taxon>Hypocreales</taxon>
        <taxon>Nectriaceae</taxon>
        <taxon>Fusarium</taxon>
    </lineage>
</organism>
<dbReference type="InterPro" id="IPR057326">
    <property type="entry name" value="KR_dom"/>
</dbReference>
<dbReference type="InterPro" id="IPR014031">
    <property type="entry name" value="Ketoacyl_synth_C"/>
</dbReference>
<dbReference type="InterPro" id="IPR020806">
    <property type="entry name" value="PKS_PP-bd"/>
</dbReference>
<feature type="domain" description="Ketosynthase family 3 (KS3)" evidence="13">
    <location>
        <begin position="44"/>
        <end position="469"/>
    </location>
</feature>
<dbReference type="InterPro" id="IPR009081">
    <property type="entry name" value="PP-bd_ACP"/>
</dbReference>
<dbReference type="SMART" id="SM00826">
    <property type="entry name" value="PKS_DH"/>
    <property type="match status" value="1"/>
</dbReference>
<dbReference type="Pfam" id="PF14765">
    <property type="entry name" value="PS-DH"/>
    <property type="match status" value="1"/>
</dbReference>
<dbReference type="SUPFAM" id="SSF53901">
    <property type="entry name" value="Thiolase-like"/>
    <property type="match status" value="1"/>
</dbReference>
<dbReference type="SMART" id="SM00822">
    <property type="entry name" value="PKS_KR"/>
    <property type="match status" value="1"/>
</dbReference>
<dbReference type="GO" id="GO:0016491">
    <property type="term" value="F:oxidoreductase activity"/>
    <property type="evidence" value="ECO:0007669"/>
    <property type="project" value="UniProtKB-KW"/>
</dbReference>